<dbReference type="SUPFAM" id="SSF54427">
    <property type="entry name" value="NTF2-like"/>
    <property type="match status" value="1"/>
</dbReference>
<dbReference type="AlphaFoldDB" id="A0A914BUR9"/>
<proteinExistence type="predicted"/>
<name>A0A914BUR9_9BILA</name>
<organism evidence="1 2">
    <name type="scientific">Acrobeloides nanus</name>
    <dbReference type="NCBI Taxonomy" id="290746"/>
    <lineage>
        <taxon>Eukaryota</taxon>
        <taxon>Metazoa</taxon>
        <taxon>Ecdysozoa</taxon>
        <taxon>Nematoda</taxon>
        <taxon>Chromadorea</taxon>
        <taxon>Rhabditida</taxon>
        <taxon>Tylenchina</taxon>
        <taxon>Cephalobomorpha</taxon>
        <taxon>Cephaloboidea</taxon>
        <taxon>Cephalobidae</taxon>
        <taxon>Acrobeloides</taxon>
    </lineage>
</organism>
<evidence type="ECO:0000313" key="2">
    <source>
        <dbReference type="WBParaSite" id="ACRNAN_Path_1039.g3987.t1"/>
    </source>
</evidence>
<dbReference type="InterPro" id="IPR032710">
    <property type="entry name" value="NTF2-like_dom_sf"/>
</dbReference>
<reference evidence="2" key="1">
    <citation type="submission" date="2022-11" db="UniProtKB">
        <authorList>
            <consortium name="WormBaseParasite"/>
        </authorList>
    </citation>
    <scope>IDENTIFICATION</scope>
</reference>
<accession>A0A914BUR9</accession>
<dbReference type="Gene3D" id="3.10.450.50">
    <property type="match status" value="1"/>
</dbReference>
<evidence type="ECO:0000313" key="1">
    <source>
        <dbReference type="Proteomes" id="UP000887540"/>
    </source>
</evidence>
<dbReference type="WBParaSite" id="ACRNAN_Path_1039.g3987.t1">
    <property type="protein sequence ID" value="ACRNAN_Path_1039.g3987.t1"/>
    <property type="gene ID" value="ACRNAN_Path_1039.g3987"/>
</dbReference>
<dbReference type="Proteomes" id="UP000887540">
    <property type="component" value="Unplaced"/>
</dbReference>
<protein>
    <submittedName>
        <fullName evidence="2">SnoaL-like domain-containing protein</fullName>
    </submittedName>
</protein>
<keyword evidence="1" id="KW-1185">Reference proteome</keyword>
<sequence>MPLSQEEVNKKLDDLQADFCKIFETKDPKQIVQFYHPHAVMIHVGRLVKYGREEIKEIMNEWLNTPAVPVTHPEKRFDAGDGEFLFDIGKMEVKFTNAQVFNSKYECIYKKEDGKYLLYHDKMEPLGDFLCEKKE</sequence>